<reference evidence="1" key="2">
    <citation type="submission" date="2022-01" db="EMBL/GenBank/DDBJ databases">
        <authorList>
            <person name="Yamashiro T."/>
            <person name="Shiraishi A."/>
            <person name="Satake H."/>
            <person name="Nakayama K."/>
        </authorList>
    </citation>
    <scope>NUCLEOTIDE SEQUENCE</scope>
</reference>
<keyword evidence="2" id="KW-1185">Reference proteome</keyword>
<name>A0ABQ5EK40_9ASTR</name>
<organism evidence="1 2">
    <name type="scientific">Tanacetum coccineum</name>
    <dbReference type="NCBI Taxonomy" id="301880"/>
    <lineage>
        <taxon>Eukaryota</taxon>
        <taxon>Viridiplantae</taxon>
        <taxon>Streptophyta</taxon>
        <taxon>Embryophyta</taxon>
        <taxon>Tracheophyta</taxon>
        <taxon>Spermatophyta</taxon>
        <taxon>Magnoliopsida</taxon>
        <taxon>eudicotyledons</taxon>
        <taxon>Gunneridae</taxon>
        <taxon>Pentapetalae</taxon>
        <taxon>asterids</taxon>
        <taxon>campanulids</taxon>
        <taxon>Asterales</taxon>
        <taxon>Asteraceae</taxon>
        <taxon>Asteroideae</taxon>
        <taxon>Anthemideae</taxon>
        <taxon>Anthemidinae</taxon>
        <taxon>Tanacetum</taxon>
    </lineage>
</organism>
<reference evidence="1" key="1">
    <citation type="journal article" date="2022" name="Int. J. Mol. Sci.">
        <title>Draft Genome of Tanacetum Coccineum: Genomic Comparison of Closely Related Tanacetum-Family Plants.</title>
        <authorList>
            <person name="Yamashiro T."/>
            <person name="Shiraishi A."/>
            <person name="Nakayama K."/>
            <person name="Satake H."/>
        </authorList>
    </citation>
    <scope>NUCLEOTIDE SEQUENCE</scope>
</reference>
<comment type="caution">
    <text evidence="1">The sequence shown here is derived from an EMBL/GenBank/DDBJ whole genome shotgun (WGS) entry which is preliminary data.</text>
</comment>
<evidence type="ECO:0000313" key="2">
    <source>
        <dbReference type="Proteomes" id="UP001151760"/>
    </source>
</evidence>
<dbReference type="Proteomes" id="UP001151760">
    <property type="component" value="Unassembled WGS sequence"/>
</dbReference>
<evidence type="ECO:0000313" key="1">
    <source>
        <dbReference type="EMBL" id="GJT51283.1"/>
    </source>
</evidence>
<accession>A0ABQ5EK40</accession>
<proteinExistence type="predicted"/>
<protein>
    <submittedName>
        <fullName evidence="1">Uncharacterized protein</fullName>
    </submittedName>
</protein>
<sequence>MSHRSSSHVDNSAIVKLRFKLLLGLRPLKNLLEDGQGLDNVIWILSTLFHPGIRVSEMALKRLKQSRIPIVKVRWNSRRGPEYTWECEDQMQKKYPHLFANPDAARPLILHLCRRYRLALAKVLAMDLILDAYVASMCYIMAASAIIISSDSSDESVGSPPSWVILFGDNLPDYSFYFMVAPRELLLFAPVISPRSYG</sequence>
<gene>
    <name evidence="1" type="ORF">Tco_0977440</name>
</gene>
<dbReference type="EMBL" id="BQNB010016394">
    <property type="protein sequence ID" value="GJT51283.1"/>
    <property type="molecule type" value="Genomic_DNA"/>
</dbReference>